<dbReference type="Proteomes" id="UP000219522">
    <property type="component" value="Unassembled WGS sequence"/>
</dbReference>
<evidence type="ECO:0000313" key="2">
    <source>
        <dbReference type="Proteomes" id="UP000219522"/>
    </source>
</evidence>
<dbReference type="InterPro" id="IPR045664">
    <property type="entry name" value="DUF6387"/>
</dbReference>
<proteinExistence type="predicted"/>
<dbReference type="Pfam" id="PF19924">
    <property type="entry name" value="DUF6387"/>
    <property type="match status" value="1"/>
</dbReference>
<protein>
    <submittedName>
        <fullName evidence="1">Uncharacterized protein</fullName>
    </submittedName>
</protein>
<gene>
    <name evidence="1" type="ORF">SAMN05446927_4298</name>
</gene>
<organism evidence="1 2">
    <name type="scientific">Caballeronia arationis</name>
    <dbReference type="NCBI Taxonomy" id="1777142"/>
    <lineage>
        <taxon>Bacteria</taxon>
        <taxon>Pseudomonadati</taxon>
        <taxon>Pseudomonadota</taxon>
        <taxon>Betaproteobacteria</taxon>
        <taxon>Burkholderiales</taxon>
        <taxon>Burkholderiaceae</taxon>
        <taxon>Caballeronia</taxon>
    </lineage>
</organism>
<dbReference type="RefSeq" id="WP_097190259.1">
    <property type="nucleotide sequence ID" value="NZ_OCSU01000002.1"/>
</dbReference>
<dbReference type="AlphaFoldDB" id="A0A7Z7N4D7"/>
<comment type="caution">
    <text evidence="1">The sequence shown here is derived from an EMBL/GenBank/DDBJ whole genome shotgun (WGS) entry which is preliminary data.</text>
</comment>
<sequence>MARPKKTAYISDSDLSSWFKLGNYAGLAIANRQKWAQLILDRANLRLLAKDPENLGSVRTLFEKLEKDPLCELGFTYQWKSGHRLDTGSVRSLTVSRMVWLLDEVAAQQELVGDVLEMFEAIHTVSLEPGMEPQDPNIAIDELLLPHENSFSGSFAHLAVDLRATDQQIKSDLRKWLASWRKHADAKVMGGDYTTKMSRWHQSRVLPYFDLRLYADIRGQQISREKFAQLLGFADHPSPKDLLDQLSKTAGRIISFHTFHALHGRPT</sequence>
<accession>A0A7Z7N4D7</accession>
<keyword evidence="2" id="KW-1185">Reference proteome</keyword>
<name>A0A7Z7N4D7_9BURK</name>
<reference evidence="1 2" key="1">
    <citation type="submission" date="2017-09" db="EMBL/GenBank/DDBJ databases">
        <authorList>
            <person name="Varghese N."/>
            <person name="Submissions S."/>
        </authorList>
    </citation>
    <scope>NUCLEOTIDE SEQUENCE [LARGE SCALE GENOMIC DNA]</scope>
    <source>
        <strain evidence="1 2">OK806</strain>
    </source>
</reference>
<dbReference type="EMBL" id="OCSU01000002">
    <property type="protein sequence ID" value="SOE81043.1"/>
    <property type="molecule type" value="Genomic_DNA"/>
</dbReference>
<evidence type="ECO:0000313" key="1">
    <source>
        <dbReference type="EMBL" id="SOE81043.1"/>
    </source>
</evidence>